<dbReference type="EMBL" id="CP059319">
    <property type="protein sequence ID" value="QTH22777.1"/>
    <property type="molecule type" value="Genomic_DNA"/>
</dbReference>
<proteinExistence type="predicted"/>
<evidence type="ECO:0000313" key="2">
    <source>
        <dbReference type="Proteomes" id="UP000664914"/>
    </source>
</evidence>
<organism evidence="1 2">
    <name type="scientific">Rhizorhabdus wittichii</name>
    <dbReference type="NCBI Taxonomy" id="160791"/>
    <lineage>
        <taxon>Bacteria</taxon>
        <taxon>Pseudomonadati</taxon>
        <taxon>Pseudomonadota</taxon>
        <taxon>Alphaproteobacteria</taxon>
        <taxon>Sphingomonadales</taxon>
        <taxon>Sphingomonadaceae</taxon>
        <taxon>Rhizorhabdus</taxon>
    </lineage>
</organism>
<name>A0A975D4C0_9SPHN</name>
<reference evidence="1" key="2">
    <citation type="submission" date="2021-04" db="EMBL/GenBank/DDBJ databases">
        <title>Isolation and genomic analysis of the ibuprofen-degrading bacterium Sphingomonas strain MPO218.</title>
        <authorList>
            <person name="Aulestia M."/>
            <person name="Flores A."/>
            <person name="Mangas E.L."/>
            <person name="Perez-Pulido A.J."/>
            <person name="Santero E."/>
            <person name="Camacho E.M."/>
        </authorList>
    </citation>
    <scope>NUCLEOTIDE SEQUENCE</scope>
    <source>
        <strain evidence="1">MPO218</strain>
    </source>
</reference>
<evidence type="ECO:0000313" key="1">
    <source>
        <dbReference type="EMBL" id="QTH22777.1"/>
    </source>
</evidence>
<gene>
    <name evidence="1" type="ORF">HRJ34_04430</name>
</gene>
<sequence>MLQLLSFALFSGVFIISIAAIAATVRSEMPYILRALGIAPSPTPPLRPVAERRFRVIRQVQGRPAASAQAWRAAA</sequence>
<protein>
    <submittedName>
        <fullName evidence="1">Uncharacterized protein</fullName>
    </submittedName>
</protein>
<dbReference type="Proteomes" id="UP000664914">
    <property type="component" value="Chromosome"/>
</dbReference>
<accession>A0A975D4C0</accession>
<dbReference type="RefSeq" id="WP_086400720.1">
    <property type="nucleotide sequence ID" value="NZ_CP059319.1"/>
</dbReference>
<dbReference type="AlphaFoldDB" id="A0A975D4C0"/>
<reference evidence="1" key="1">
    <citation type="submission" date="2020-07" db="EMBL/GenBank/DDBJ databases">
        <authorList>
            <person name="Camacho E."/>
        </authorList>
    </citation>
    <scope>NUCLEOTIDE SEQUENCE</scope>
    <source>
        <strain evidence="1">MPO218</strain>
    </source>
</reference>